<evidence type="ECO:0000313" key="2">
    <source>
        <dbReference type="EMBL" id="QED29713.1"/>
    </source>
</evidence>
<dbReference type="GO" id="GO:0032259">
    <property type="term" value="P:methylation"/>
    <property type="evidence" value="ECO:0007669"/>
    <property type="project" value="UniProtKB-KW"/>
</dbReference>
<reference evidence="2 3" key="1">
    <citation type="submission" date="2019-08" db="EMBL/GenBank/DDBJ databases">
        <authorList>
            <person name="Liang Q."/>
        </authorList>
    </citation>
    <scope>NUCLEOTIDE SEQUENCE [LARGE SCALE GENOMIC DNA]</scope>
    <source>
        <strain evidence="2 3">V1718</strain>
    </source>
</reference>
<dbReference type="Proteomes" id="UP000321595">
    <property type="component" value="Chromosome"/>
</dbReference>
<dbReference type="SUPFAM" id="SSF53335">
    <property type="entry name" value="S-adenosyl-L-methionine-dependent methyltransferases"/>
    <property type="match status" value="1"/>
</dbReference>
<protein>
    <submittedName>
        <fullName evidence="2">Methyltransferase domain-containing protein</fullName>
    </submittedName>
</protein>
<keyword evidence="3" id="KW-1185">Reference proteome</keyword>
<dbReference type="Pfam" id="PF08241">
    <property type="entry name" value="Methyltransf_11"/>
    <property type="match status" value="1"/>
</dbReference>
<accession>A0A5B8Y045</accession>
<dbReference type="PANTHER" id="PTHR43591:SF110">
    <property type="entry name" value="RHODANESE DOMAIN-CONTAINING PROTEIN"/>
    <property type="match status" value="1"/>
</dbReference>
<dbReference type="AlphaFoldDB" id="A0A5B8Y045"/>
<keyword evidence="2" id="KW-0808">Transferase</keyword>
<gene>
    <name evidence="2" type="ORF">FRD01_21220</name>
</gene>
<dbReference type="CDD" id="cd02440">
    <property type="entry name" value="AdoMet_MTases"/>
    <property type="match status" value="1"/>
</dbReference>
<dbReference type="GO" id="GO:0008757">
    <property type="term" value="F:S-adenosylmethionine-dependent methyltransferase activity"/>
    <property type="evidence" value="ECO:0007669"/>
    <property type="project" value="InterPro"/>
</dbReference>
<feature type="domain" description="Methyltransferase type 11" evidence="1">
    <location>
        <begin position="95"/>
        <end position="184"/>
    </location>
</feature>
<dbReference type="OrthoDB" id="9789575at2"/>
<proteinExistence type="predicted"/>
<evidence type="ECO:0000313" key="3">
    <source>
        <dbReference type="Proteomes" id="UP000321595"/>
    </source>
</evidence>
<organism evidence="2 3">
    <name type="scientific">Microvenator marinus</name>
    <dbReference type="NCBI Taxonomy" id="2600177"/>
    <lineage>
        <taxon>Bacteria</taxon>
        <taxon>Deltaproteobacteria</taxon>
        <taxon>Bradymonadales</taxon>
        <taxon>Microvenatoraceae</taxon>
        <taxon>Microvenator</taxon>
    </lineage>
</organism>
<dbReference type="KEGG" id="bbae:FRD01_21220"/>
<dbReference type="PANTHER" id="PTHR43591">
    <property type="entry name" value="METHYLTRANSFERASE"/>
    <property type="match status" value="1"/>
</dbReference>
<evidence type="ECO:0000259" key="1">
    <source>
        <dbReference type="Pfam" id="PF08241"/>
    </source>
</evidence>
<dbReference type="EMBL" id="CP042467">
    <property type="protein sequence ID" value="QED29713.1"/>
    <property type="molecule type" value="Genomic_DNA"/>
</dbReference>
<name>A0A5B8Y045_9DELT</name>
<dbReference type="InterPro" id="IPR013216">
    <property type="entry name" value="Methyltransf_11"/>
</dbReference>
<dbReference type="Gene3D" id="3.40.50.150">
    <property type="entry name" value="Vaccinia Virus protein VP39"/>
    <property type="match status" value="1"/>
</dbReference>
<keyword evidence="2" id="KW-0489">Methyltransferase</keyword>
<dbReference type="InterPro" id="IPR029063">
    <property type="entry name" value="SAM-dependent_MTases_sf"/>
</dbReference>
<sequence>MRQARHKLVLSKRHRLRKPLCSTHQMPHHSCQQRNSTAHSAIQTLKDSGMPMDNETYYDEFAEWYEKERHDGYHAFIDRLETNLILPHAAEKDVLEVGCGTGLILQRVAAVARRAVGMDLSAGMLEHAEKRGLEVVKADATDLPFDDESFDLVYSFKVLAHVKDIDKSLAEMARVTRPGGRLILEFYNRLSLRYLAKRLAGPGKISQNTDEGAVFTRWDSPSDLIARLPSNLKLVERYGVRVLTPAAKLHRIPLIAPVLQHAETKAAHNGVLKHFGGFLVLELQKT</sequence>